<dbReference type="Proteomes" id="UP000010816">
    <property type="component" value="Chromosome"/>
</dbReference>
<accession>L0GVA2</accession>
<dbReference type="GO" id="GO:0008270">
    <property type="term" value="F:zinc ion binding"/>
    <property type="evidence" value="ECO:0007669"/>
    <property type="project" value="UniProtKB-KW"/>
</dbReference>
<name>L0GVA2_9GAMM</name>
<dbReference type="eggNOG" id="COG1734">
    <property type="taxonomic scope" value="Bacteria"/>
</dbReference>
<dbReference type="EMBL" id="CP003051">
    <property type="protein sequence ID" value="AGA90683.1"/>
    <property type="molecule type" value="Genomic_DNA"/>
</dbReference>
<dbReference type="Pfam" id="PF01258">
    <property type="entry name" value="zf-dskA_traR"/>
    <property type="match status" value="1"/>
</dbReference>
<dbReference type="SUPFAM" id="SSF57716">
    <property type="entry name" value="Glucocorticoid receptor-like (DNA-binding domain)"/>
    <property type="match status" value="1"/>
</dbReference>
<dbReference type="InterPro" id="IPR000962">
    <property type="entry name" value="Znf_DskA_TraR"/>
</dbReference>
<gene>
    <name evidence="6" type="ORF">Thimo_1918</name>
</gene>
<sequence length="70" mass="7702">MERLSDIVDMAQAHIEQETALRIERIRRNAKPGVGRAHCIDCGQPIPAARRASVPGASRCVTCQSLIETF</sequence>
<dbReference type="NCBIfam" id="TIGR02419">
    <property type="entry name" value="C4_traR_proteo"/>
    <property type="match status" value="1"/>
</dbReference>
<dbReference type="PANTHER" id="PTHR38777">
    <property type="entry name" value="FELS-2 PROPHAGE PROTEIN"/>
    <property type="match status" value="1"/>
</dbReference>
<dbReference type="AlphaFoldDB" id="L0GVA2"/>
<dbReference type="PANTHER" id="PTHR38777:SF1">
    <property type="entry name" value="DNAK SUPPRESSOR PROTEIN"/>
    <property type="match status" value="1"/>
</dbReference>
<keyword evidence="1" id="KW-0479">Metal-binding</keyword>
<dbReference type="PROSITE" id="PS51128">
    <property type="entry name" value="ZF_DKSA_2"/>
    <property type="match status" value="1"/>
</dbReference>
<evidence type="ECO:0000259" key="5">
    <source>
        <dbReference type="Pfam" id="PF01258"/>
    </source>
</evidence>
<feature type="zinc finger region" description="dksA C4-type" evidence="4">
    <location>
        <begin position="39"/>
        <end position="63"/>
    </location>
</feature>
<reference evidence="6 7" key="1">
    <citation type="submission" date="2011-09" db="EMBL/GenBank/DDBJ databases">
        <title>Complete sequence of chromosome of Thioflavicoccus mobilis 8321.</title>
        <authorList>
            <consortium name="US DOE Joint Genome Institute"/>
            <person name="Lucas S."/>
            <person name="Han J."/>
            <person name="Lapidus A."/>
            <person name="Cheng J.-F."/>
            <person name="Goodwin L."/>
            <person name="Pitluck S."/>
            <person name="Peters L."/>
            <person name="Ovchinnikova G."/>
            <person name="Lu M."/>
            <person name="Detter J.C."/>
            <person name="Han C."/>
            <person name="Tapia R."/>
            <person name="Land M."/>
            <person name="Hauser L."/>
            <person name="Kyrpides N."/>
            <person name="Ivanova N."/>
            <person name="Pagani I."/>
            <person name="Vogl K."/>
            <person name="Liu Z."/>
            <person name="Imhoff J."/>
            <person name="Thiel V."/>
            <person name="Frigaard N.-U."/>
            <person name="Bryant D."/>
            <person name="Woyke T."/>
        </authorList>
    </citation>
    <scope>NUCLEOTIDE SEQUENCE [LARGE SCALE GENOMIC DNA]</scope>
    <source>
        <strain evidence="6 7">8321</strain>
    </source>
</reference>
<keyword evidence="7" id="KW-1185">Reference proteome</keyword>
<dbReference type="OrthoDB" id="962301at2"/>
<keyword evidence="3" id="KW-0862">Zinc</keyword>
<evidence type="ECO:0000313" key="6">
    <source>
        <dbReference type="EMBL" id="AGA90683.1"/>
    </source>
</evidence>
<dbReference type="STRING" id="765912.Thimo_1918"/>
<dbReference type="Gene3D" id="1.20.120.910">
    <property type="entry name" value="DksA, coiled-coil domain"/>
    <property type="match status" value="1"/>
</dbReference>
<evidence type="ECO:0000256" key="1">
    <source>
        <dbReference type="ARBA" id="ARBA00022723"/>
    </source>
</evidence>
<evidence type="ECO:0000313" key="7">
    <source>
        <dbReference type="Proteomes" id="UP000010816"/>
    </source>
</evidence>
<protein>
    <submittedName>
        <fullName evidence="6">Phage/conjugal plasmid C-4 type zinc finger protein, TraR family</fullName>
    </submittedName>
</protein>
<keyword evidence="2" id="KW-0863">Zinc-finger</keyword>
<dbReference type="GO" id="GO:1900378">
    <property type="term" value="P:positive regulation of secondary metabolite biosynthetic process"/>
    <property type="evidence" value="ECO:0007669"/>
    <property type="project" value="TreeGrafter"/>
</dbReference>
<dbReference type="InterPro" id="IPR012783">
    <property type="entry name" value="Znf_C4_TraR"/>
</dbReference>
<evidence type="ECO:0000256" key="4">
    <source>
        <dbReference type="PROSITE-ProRule" id="PRU00510"/>
    </source>
</evidence>
<feature type="domain" description="Zinc finger DksA/TraR C4-type" evidence="5">
    <location>
        <begin position="38"/>
        <end position="67"/>
    </location>
</feature>
<proteinExistence type="predicted"/>
<dbReference type="RefSeq" id="WP_015280824.1">
    <property type="nucleotide sequence ID" value="NC_019940.1"/>
</dbReference>
<organism evidence="6 7">
    <name type="scientific">Thioflavicoccus mobilis 8321</name>
    <dbReference type="NCBI Taxonomy" id="765912"/>
    <lineage>
        <taxon>Bacteria</taxon>
        <taxon>Pseudomonadati</taxon>
        <taxon>Pseudomonadota</taxon>
        <taxon>Gammaproteobacteria</taxon>
        <taxon>Chromatiales</taxon>
        <taxon>Chromatiaceae</taxon>
        <taxon>Thioflavicoccus</taxon>
    </lineage>
</organism>
<dbReference type="HOGENOM" id="CLU_158637_2_0_6"/>
<evidence type="ECO:0000256" key="2">
    <source>
        <dbReference type="ARBA" id="ARBA00022771"/>
    </source>
</evidence>
<dbReference type="KEGG" id="tmb:Thimo_1918"/>
<evidence type="ECO:0000256" key="3">
    <source>
        <dbReference type="ARBA" id="ARBA00022833"/>
    </source>
</evidence>